<gene>
    <name evidence="9" type="ORF">SteCoe_1541</name>
</gene>
<evidence type="ECO:0000256" key="1">
    <source>
        <dbReference type="ARBA" id="ARBA00001255"/>
    </source>
</evidence>
<evidence type="ECO:0000259" key="8">
    <source>
        <dbReference type="Pfam" id="PF17801"/>
    </source>
</evidence>
<dbReference type="PRINTS" id="PR00740">
    <property type="entry name" value="GLHYDRLASE27"/>
</dbReference>
<dbReference type="EC" id="3.2.1.22" evidence="3 7"/>
<dbReference type="EMBL" id="MPUH01000016">
    <property type="protein sequence ID" value="OMJ95167.1"/>
    <property type="molecule type" value="Genomic_DNA"/>
</dbReference>
<accession>A0A1R2D1L9</accession>
<keyword evidence="4" id="KW-0732">Signal</keyword>
<comment type="caution">
    <text evidence="9">The sequence shown here is derived from an EMBL/GenBank/DDBJ whole genome shotgun (WGS) entry which is preliminary data.</text>
</comment>
<dbReference type="InterPro" id="IPR013780">
    <property type="entry name" value="Glyco_hydro_b"/>
</dbReference>
<dbReference type="PANTHER" id="PTHR11452:SF75">
    <property type="entry name" value="ALPHA-GALACTOSIDASE MEL1"/>
    <property type="match status" value="1"/>
</dbReference>
<evidence type="ECO:0000256" key="7">
    <source>
        <dbReference type="RuleBase" id="RU361168"/>
    </source>
</evidence>
<keyword evidence="6 7" id="KW-0326">Glycosidase</keyword>
<evidence type="ECO:0000256" key="4">
    <source>
        <dbReference type="ARBA" id="ARBA00022729"/>
    </source>
</evidence>
<evidence type="ECO:0000256" key="5">
    <source>
        <dbReference type="ARBA" id="ARBA00022801"/>
    </source>
</evidence>
<dbReference type="SUPFAM" id="SSF51011">
    <property type="entry name" value="Glycosyl hydrolase domain"/>
    <property type="match status" value="1"/>
</dbReference>
<dbReference type="GO" id="GO:0004557">
    <property type="term" value="F:alpha-galactosidase activity"/>
    <property type="evidence" value="ECO:0007669"/>
    <property type="project" value="UniProtKB-EC"/>
</dbReference>
<protein>
    <recommendedName>
        <fullName evidence="3 7">Alpha-galactosidase</fullName>
        <ecNumber evidence="3 7">3.2.1.22</ecNumber>
    </recommendedName>
    <alternativeName>
        <fullName evidence="7">Melibiase</fullName>
    </alternativeName>
</protein>
<dbReference type="FunFam" id="3.20.20.70:FF:000093">
    <property type="entry name" value="Alpha-galactosidase"/>
    <property type="match status" value="1"/>
</dbReference>
<dbReference type="Gene3D" id="3.20.20.70">
    <property type="entry name" value="Aldolase class I"/>
    <property type="match status" value="1"/>
</dbReference>
<dbReference type="SUPFAM" id="SSF51445">
    <property type="entry name" value="(Trans)glycosidases"/>
    <property type="match status" value="1"/>
</dbReference>
<keyword evidence="10" id="KW-1185">Reference proteome</keyword>
<dbReference type="InterPro" id="IPR002241">
    <property type="entry name" value="Glyco_hydro_27"/>
</dbReference>
<name>A0A1R2D1L9_9CILI</name>
<dbReference type="CDD" id="cd14792">
    <property type="entry name" value="GH27"/>
    <property type="match status" value="1"/>
</dbReference>
<dbReference type="PROSITE" id="PS00512">
    <property type="entry name" value="ALPHA_GALACTOSIDASE"/>
    <property type="match status" value="1"/>
</dbReference>
<dbReference type="InterPro" id="IPR000111">
    <property type="entry name" value="Glyco_hydro_27/36_CS"/>
</dbReference>
<dbReference type="Pfam" id="PF17801">
    <property type="entry name" value="Melibiase_C"/>
    <property type="match status" value="1"/>
</dbReference>
<reference evidence="9 10" key="1">
    <citation type="submission" date="2016-11" db="EMBL/GenBank/DDBJ databases">
        <title>The macronuclear genome of Stentor coeruleus: a giant cell with tiny introns.</title>
        <authorList>
            <person name="Slabodnick M."/>
            <person name="Ruby J.G."/>
            <person name="Reiff S.B."/>
            <person name="Swart E.C."/>
            <person name="Gosai S."/>
            <person name="Prabakaran S."/>
            <person name="Witkowska E."/>
            <person name="Larue G.E."/>
            <person name="Fisher S."/>
            <person name="Freeman R.M."/>
            <person name="Gunawardena J."/>
            <person name="Chu W."/>
            <person name="Stover N.A."/>
            <person name="Gregory B.D."/>
            <person name="Nowacki M."/>
            <person name="Derisi J."/>
            <person name="Roy S.W."/>
            <person name="Marshall W.F."/>
            <person name="Sood P."/>
        </authorList>
    </citation>
    <scope>NUCLEOTIDE SEQUENCE [LARGE SCALE GENOMIC DNA]</scope>
    <source>
        <strain evidence="9">WM001</strain>
    </source>
</reference>
<keyword evidence="5 7" id="KW-0378">Hydrolase</keyword>
<sequence length="385" mass="42575">MSLLLCLFFSPALSLNNGLGRTPQMGWNSWNHFGCNINETVFQIAGQQLIETGLSKLGYIYVNIDDCWSLKSRDANGQIVPDPIKFPNGITGLASYLHNIGLKLGIYSDAGTETCQGYPGSLGHEVTDANSFASWNVDYLKYDNCYNENIPALKRYPPMRDALNATNREIFYSICNWGQENPWVWGNATGNSWRTTQDISDHWSSMMINFYMNSRYAKYAGPGGWNDPDMLEVGNGGMTFNEYVTHFSLWAMVKAPLIIGCDMGTISQSTLSILNNADIIALNQDPLGVQAECINGCDYANYISGAQANVFVVPLAGGDKAVSITNWGTYNMTYTFDLTKIGVTGQATIKDLWTKEVQTSNAIHVTGLQKHSVKVYRITSNSLDI</sequence>
<dbReference type="Gene3D" id="2.60.40.1180">
    <property type="entry name" value="Golgi alpha-mannosidase II"/>
    <property type="match status" value="1"/>
</dbReference>
<dbReference type="GO" id="GO:0005975">
    <property type="term" value="P:carbohydrate metabolic process"/>
    <property type="evidence" value="ECO:0007669"/>
    <property type="project" value="InterPro"/>
</dbReference>
<keyword evidence="7" id="KW-1015">Disulfide bond</keyword>
<dbReference type="AlphaFoldDB" id="A0A1R2D1L9"/>
<feature type="domain" description="Alpha galactosidase C-terminal" evidence="8">
    <location>
        <begin position="308"/>
        <end position="378"/>
    </location>
</feature>
<evidence type="ECO:0000256" key="2">
    <source>
        <dbReference type="ARBA" id="ARBA00009743"/>
    </source>
</evidence>
<comment type="similarity">
    <text evidence="2 7">Belongs to the glycosyl hydrolase 27 family.</text>
</comment>
<evidence type="ECO:0000313" key="10">
    <source>
        <dbReference type="Proteomes" id="UP000187209"/>
    </source>
</evidence>
<dbReference type="Pfam" id="PF16499">
    <property type="entry name" value="Melibiase_2"/>
    <property type="match status" value="1"/>
</dbReference>
<proteinExistence type="inferred from homology"/>
<dbReference type="InterPro" id="IPR017853">
    <property type="entry name" value="GH"/>
</dbReference>
<evidence type="ECO:0000256" key="6">
    <source>
        <dbReference type="ARBA" id="ARBA00023295"/>
    </source>
</evidence>
<dbReference type="InterPro" id="IPR041233">
    <property type="entry name" value="Melibiase_C"/>
</dbReference>
<dbReference type="PANTHER" id="PTHR11452">
    <property type="entry name" value="ALPHA-GALACTOSIDASE/ALPHA-N-ACETYLGALACTOSAMINIDASE"/>
    <property type="match status" value="1"/>
</dbReference>
<dbReference type="Proteomes" id="UP000187209">
    <property type="component" value="Unassembled WGS sequence"/>
</dbReference>
<comment type="catalytic activity">
    <reaction evidence="1 7">
        <text>Hydrolysis of terminal, non-reducing alpha-D-galactose residues in alpha-D-galactosides, including galactose oligosaccharides, galactomannans and galactolipids.</text>
        <dbReference type="EC" id="3.2.1.22"/>
    </reaction>
</comment>
<evidence type="ECO:0000256" key="3">
    <source>
        <dbReference type="ARBA" id="ARBA00012755"/>
    </source>
</evidence>
<evidence type="ECO:0000313" key="9">
    <source>
        <dbReference type="EMBL" id="OMJ95167.1"/>
    </source>
</evidence>
<dbReference type="InterPro" id="IPR013785">
    <property type="entry name" value="Aldolase_TIM"/>
</dbReference>
<organism evidence="9 10">
    <name type="scientific">Stentor coeruleus</name>
    <dbReference type="NCBI Taxonomy" id="5963"/>
    <lineage>
        <taxon>Eukaryota</taxon>
        <taxon>Sar</taxon>
        <taxon>Alveolata</taxon>
        <taxon>Ciliophora</taxon>
        <taxon>Postciliodesmatophora</taxon>
        <taxon>Heterotrichea</taxon>
        <taxon>Heterotrichida</taxon>
        <taxon>Stentoridae</taxon>
        <taxon>Stentor</taxon>
    </lineage>
</organism>
<dbReference type="OrthoDB" id="5795902at2759"/>